<dbReference type="OrthoDB" id="6419766at2759"/>
<comment type="caution">
    <text evidence="2">Lacks conserved residue(s) required for the propagation of feature annotation.</text>
</comment>
<dbReference type="Gene3D" id="2.60.120.290">
    <property type="entry name" value="Spermadhesin, CUB domain"/>
    <property type="match status" value="1"/>
</dbReference>
<reference evidence="5" key="1">
    <citation type="submission" date="2020-08" db="EMBL/GenBank/DDBJ databases">
        <title>Multicomponent nature underlies the extraordinary mechanical properties of spider dragline silk.</title>
        <authorList>
            <person name="Kono N."/>
            <person name="Nakamura H."/>
            <person name="Mori M."/>
            <person name="Yoshida Y."/>
            <person name="Ohtoshi R."/>
            <person name="Malay A.D."/>
            <person name="Moran D.A.P."/>
            <person name="Tomita M."/>
            <person name="Numata K."/>
            <person name="Arakawa K."/>
        </authorList>
    </citation>
    <scope>NUCLEOTIDE SEQUENCE</scope>
</reference>
<dbReference type="SUPFAM" id="SSF56436">
    <property type="entry name" value="C-type lectin-like"/>
    <property type="match status" value="2"/>
</dbReference>
<protein>
    <submittedName>
        <fullName evidence="5">Protocadherin Fat 1</fullName>
    </submittedName>
</protein>
<dbReference type="PANTHER" id="PTHR24255:SF31">
    <property type="entry name" value="CUBILIN-LIKE PROTEIN"/>
    <property type="match status" value="1"/>
</dbReference>
<sequence>MYVNESRNWFPGWEKFDWYSVQPSDDGLSEQNCVELRNVFRYPSKGQGITDRFYWNDRDCLVTNPFVCQRLKPGESVEPLPIPECNQTISLSWESPRQILTSPKYPGQYPDNIECHYYVIAPIGQRIVLEFSDFILEDSLSCEYDILTLIDEDRQWYRCGNWESKIKLLRYVSSKNYMSMIFTTDYSHSFKGFRIEIFIYVEKPEQSILCDNEVFQLRGKYCYLVVNYLEATWATARQICSESKSKLAVVENAEQVPILDDLVRSTYGYLSGTIYWVGASASAGDTTWKWIDGTKVNSKSKCVYDNFYQLFQK</sequence>
<dbReference type="SUPFAM" id="SSF49854">
    <property type="entry name" value="Spermadhesin, CUB domain"/>
    <property type="match status" value="1"/>
</dbReference>
<feature type="domain" description="CUB" evidence="3">
    <location>
        <begin position="85"/>
        <end position="200"/>
    </location>
</feature>
<dbReference type="PROSITE" id="PS01180">
    <property type="entry name" value="CUB"/>
    <property type="match status" value="1"/>
</dbReference>
<dbReference type="InterPro" id="IPR035914">
    <property type="entry name" value="Sperma_CUB_dom_sf"/>
</dbReference>
<dbReference type="CDD" id="cd00041">
    <property type="entry name" value="CUB"/>
    <property type="match status" value="1"/>
</dbReference>
<dbReference type="Pfam" id="PF00431">
    <property type="entry name" value="CUB"/>
    <property type="match status" value="1"/>
</dbReference>
<dbReference type="PROSITE" id="PS50041">
    <property type="entry name" value="C_TYPE_LECTIN_2"/>
    <property type="match status" value="2"/>
</dbReference>
<dbReference type="InterPro" id="IPR016187">
    <property type="entry name" value="CTDL_fold"/>
</dbReference>
<dbReference type="Proteomes" id="UP000886998">
    <property type="component" value="Unassembled WGS sequence"/>
</dbReference>
<dbReference type="PANTHER" id="PTHR24255">
    <property type="entry name" value="COMPLEMENT COMPONENT 1, S SUBCOMPONENT-RELATED"/>
    <property type="match status" value="1"/>
</dbReference>
<dbReference type="Gene3D" id="3.10.100.10">
    <property type="entry name" value="Mannose-Binding Protein A, subunit A"/>
    <property type="match status" value="2"/>
</dbReference>
<organism evidence="5 6">
    <name type="scientific">Trichonephila inaurata madagascariensis</name>
    <dbReference type="NCBI Taxonomy" id="2747483"/>
    <lineage>
        <taxon>Eukaryota</taxon>
        <taxon>Metazoa</taxon>
        <taxon>Ecdysozoa</taxon>
        <taxon>Arthropoda</taxon>
        <taxon>Chelicerata</taxon>
        <taxon>Arachnida</taxon>
        <taxon>Araneae</taxon>
        <taxon>Araneomorphae</taxon>
        <taxon>Entelegynae</taxon>
        <taxon>Araneoidea</taxon>
        <taxon>Nephilidae</taxon>
        <taxon>Trichonephila</taxon>
        <taxon>Trichonephila inaurata</taxon>
    </lineage>
</organism>
<dbReference type="Pfam" id="PF00059">
    <property type="entry name" value="Lectin_C"/>
    <property type="match status" value="1"/>
</dbReference>
<dbReference type="InterPro" id="IPR016186">
    <property type="entry name" value="C-type_lectin-like/link_sf"/>
</dbReference>
<evidence type="ECO:0000313" key="5">
    <source>
        <dbReference type="EMBL" id="GFS53905.1"/>
    </source>
</evidence>
<dbReference type="CDD" id="cd00037">
    <property type="entry name" value="CLECT"/>
    <property type="match status" value="1"/>
</dbReference>
<evidence type="ECO:0000259" key="3">
    <source>
        <dbReference type="PROSITE" id="PS01180"/>
    </source>
</evidence>
<feature type="disulfide bond" evidence="2">
    <location>
        <begin position="142"/>
        <end position="159"/>
    </location>
</feature>
<evidence type="ECO:0000256" key="1">
    <source>
        <dbReference type="ARBA" id="ARBA00023157"/>
    </source>
</evidence>
<dbReference type="InterPro" id="IPR000859">
    <property type="entry name" value="CUB_dom"/>
</dbReference>
<proteinExistence type="predicted"/>
<dbReference type="GO" id="GO:0004252">
    <property type="term" value="F:serine-type endopeptidase activity"/>
    <property type="evidence" value="ECO:0007669"/>
    <property type="project" value="TreeGrafter"/>
</dbReference>
<feature type="domain" description="C-type lectin" evidence="4">
    <location>
        <begin position="218"/>
        <end position="297"/>
    </location>
</feature>
<accession>A0A8X6IPR0</accession>
<keyword evidence="6" id="KW-1185">Reference proteome</keyword>
<feature type="domain" description="C-type lectin" evidence="4">
    <location>
        <begin position="9"/>
        <end position="69"/>
    </location>
</feature>
<dbReference type="EMBL" id="BMAV01026842">
    <property type="protein sequence ID" value="GFS53905.1"/>
    <property type="molecule type" value="Genomic_DNA"/>
</dbReference>
<name>A0A8X6IPR0_9ARAC</name>
<keyword evidence="1 2" id="KW-1015">Disulfide bond</keyword>
<dbReference type="AlphaFoldDB" id="A0A8X6IPR0"/>
<comment type="caution">
    <text evidence="5">The sequence shown here is derived from an EMBL/GenBank/DDBJ whole genome shotgun (WGS) entry which is preliminary data.</text>
</comment>
<evidence type="ECO:0000256" key="2">
    <source>
        <dbReference type="PROSITE-ProRule" id="PRU00059"/>
    </source>
</evidence>
<gene>
    <name evidence="5" type="primary">FAT1_14</name>
    <name evidence="5" type="ORF">TNIN_370981</name>
</gene>
<evidence type="ECO:0000259" key="4">
    <source>
        <dbReference type="PROSITE" id="PS50041"/>
    </source>
</evidence>
<evidence type="ECO:0000313" key="6">
    <source>
        <dbReference type="Proteomes" id="UP000886998"/>
    </source>
</evidence>
<dbReference type="InterPro" id="IPR001304">
    <property type="entry name" value="C-type_lectin-like"/>
</dbReference>
<dbReference type="GO" id="GO:0005615">
    <property type="term" value="C:extracellular space"/>
    <property type="evidence" value="ECO:0007669"/>
    <property type="project" value="TreeGrafter"/>
</dbReference>
<dbReference type="SMART" id="SM00042">
    <property type="entry name" value="CUB"/>
    <property type="match status" value="1"/>
</dbReference>